<evidence type="ECO:0000313" key="19">
    <source>
        <dbReference type="RefSeq" id="XP_032811485.1"/>
    </source>
</evidence>
<evidence type="ECO:0000256" key="10">
    <source>
        <dbReference type="ARBA" id="ARBA00023125"/>
    </source>
</evidence>
<dbReference type="InterPro" id="IPR043128">
    <property type="entry name" value="Rev_trsase/Diguanyl_cyclase"/>
</dbReference>
<dbReference type="SMART" id="SM00292">
    <property type="entry name" value="BRCT"/>
    <property type="match status" value="1"/>
</dbReference>
<dbReference type="Gene3D" id="3.30.70.270">
    <property type="match status" value="2"/>
</dbReference>
<feature type="region of interest" description="Disordered" evidence="15">
    <location>
        <begin position="153"/>
        <end position="361"/>
    </location>
</feature>
<keyword evidence="10 13" id="KW-0238">DNA-binding</keyword>
<keyword evidence="12 13" id="KW-0539">Nucleus</keyword>
<feature type="compositionally biased region" description="Low complexity" evidence="15">
    <location>
        <begin position="419"/>
        <end position="431"/>
    </location>
</feature>
<evidence type="ECO:0000256" key="12">
    <source>
        <dbReference type="ARBA" id="ARBA00023242"/>
    </source>
</evidence>
<dbReference type="SUPFAM" id="SSF100879">
    <property type="entry name" value="Lesion bypass DNA polymerase (Y-family), little finger domain"/>
    <property type="match status" value="1"/>
</dbReference>
<reference evidence="19" key="1">
    <citation type="submission" date="2025-08" db="UniProtKB">
        <authorList>
            <consortium name="RefSeq"/>
        </authorList>
    </citation>
    <scope>IDENTIFICATION</scope>
    <source>
        <tissue evidence="19">Sperm</tissue>
    </source>
</reference>
<dbReference type="Pfam" id="PF21999">
    <property type="entry name" value="IMS_HHH_1"/>
    <property type="match status" value="1"/>
</dbReference>
<feature type="compositionally biased region" description="Low complexity" evidence="15">
    <location>
        <begin position="285"/>
        <end position="303"/>
    </location>
</feature>
<dbReference type="SUPFAM" id="SSF56672">
    <property type="entry name" value="DNA/RNA polymerases"/>
    <property type="match status" value="1"/>
</dbReference>
<name>A0AAJ7T6W3_PETMA</name>
<dbReference type="Pfam" id="PF16589">
    <property type="entry name" value="BRCT_2"/>
    <property type="match status" value="1"/>
</dbReference>
<comment type="cofactor">
    <cofactor evidence="14">
        <name>Mg(2+)</name>
        <dbReference type="ChEBI" id="CHEBI:18420"/>
    </cofactor>
    <text evidence="14">Binds 2 magnesium ions.</text>
</comment>
<feature type="binding site" evidence="14">
    <location>
        <position position="438"/>
    </location>
    <ligand>
        <name>Mg(2+)</name>
        <dbReference type="ChEBI" id="CHEBI:18420"/>
        <label>1</label>
    </ligand>
</feature>
<evidence type="ECO:0000256" key="1">
    <source>
        <dbReference type="ARBA" id="ARBA00004123"/>
    </source>
</evidence>
<dbReference type="GO" id="GO:0003684">
    <property type="term" value="F:damaged DNA binding"/>
    <property type="evidence" value="ECO:0007669"/>
    <property type="project" value="UniProtKB-UniRule"/>
</dbReference>
<feature type="compositionally biased region" description="Gly residues" evidence="15">
    <location>
        <begin position="848"/>
        <end position="868"/>
    </location>
</feature>
<keyword evidence="9 14" id="KW-0460">Magnesium</keyword>
<dbReference type="InterPro" id="IPR012112">
    <property type="entry name" value="REV1"/>
</dbReference>
<evidence type="ECO:0000256" key="3">
    <source>
        <dbReference type="ARBA" id="ARBA00020399"/>
    </source>
</evidence>
<dbReference type="InterPro" id="IPR053848">
    <property type="entry name" value="IMS_HHH_1"/>
</dbReference>
<keyword evidence="8 13" id="KW-0227">DNA damage</keyword>
<dbReference type="InterPro" id="IPR043502">
    <property type="entry name" value="DNA/RNA_pol_sf"/>
</dbReference>
<dbReference type="GO" id="GO:0046872">
    <property type="term" value="F:metal ion binding"/>
    <property type="evidence" value="ECO:0007669"/>
    <property type="project" value="UniProtKB-KW"/>
</dbReference>
<evidence type="ECO:0000256" key="9">
    <source>
        <dbReference type="ARBA" id="ARBA00022842"/>
    </source>
</evidence>
<feature type="region of interest" description="Disordered" evidence="15">
    <location>
        <begin position="1070"/>
        <end position="1184"/>
    </location>
</feature>
<comment type="similarity">
    <text evidence="2 13">Belongs to the DNA polymerase type-Y family.</text>
</comment>
<feature type="compositionally biased region" description="Basic and acidic residues" evidence="15">
    <location>
        <begin position="213"/>
        <end position="244"/>
    </location>
</feature>
<keyword evidence="4 13" id="KW-0237">DNA synthesis</keyword>
<keyword evidence="18" id="KW-1185">Reference proteome</keyword>
<dbReference type="Pfam" id="PF14377">
    <property type="entry name" value="UBM"/>
    <property type="match status" value="2"/>
</dbReference>
<feature type="compositionally biased region" description="Basic residues" evidence="15">
    <location>
        <begin position="1099"/>
        <end position="1110"/>
    </location>
</feature>
<feature type="binding site" evidence="14">
    <location>
        <position position="592"/>
    </location>
    <ligand>
        <name>Mg(2+)</name>
        <dbReference type="ChEBI" id="CHEBI:18420"/>
        <label>1</label>
    </ligand>
</feature>
<keyword evidence="5 13" id="KW-0808">Transferase</keyword>
<evidence type="ECO:0000259" key="17">
    <source>
        <dbReference type="PROSITE" id="PS50173"/>
    </source>
</evidence>
<evidence type="ECO:0000256" key="7">
    <source>
        <dbReference type="ARBA" id="ARBA00022723"/>
    </source>
</evidence>
<dbReference type="InterPro" id="IPR025527">
    <property type="entry name" value="HUWE1/Rev1_UBM"/>
</dbReference>
<dbReference type="InterPro" id="IPR001357">
    <property type="entry name" value="BRCT_dom"/>
</dbReference>
<dbReference type="InterPro" id="IPR017961">
    <property type="entry name" value="DNA_pol_Y-fam_little_finger"/>
</dbReference>
<feature type="domain" description="UmuC" evidence="17">
    <location>
        <begin position="434"/>
        <end position="674"/>
    </location>
</feature>
<feature type="region of interest" description="Disordered" evidence="15">
    <location>
        <begin position="884"/>
        <end position="927"/>
    </location>
</feature>
<evidence type="ECO:0000313" key="18">
    <source>
        <dbReference type="Proteomes" id="UP001318040"/>
    </source>
</evidence>
<dbReference type="PANTHER" id="PTHR45990:SF1">
    <property type="entry name" value="DNA REPAIR PROTEIN REV1"/>
    <property type="match status" value="1"/>
</dbReference>
<feature type="compositionally biased region" description="Low complexity" evidence="15">
    <location>
        <begin position="327"/>
        <end position="342"/>
    </location>
</feature>
<dbReference type="Gene3D" id="3.40.50.10190">
    <property type="entry name" value="BRCT domain"/>
    <property type="match status" value="1"/>
</dbReference>
<dbReference type="GO" id="GO:0042276">
    <property type="term" value="P:error-prone translesion synthesis"/>
    <property type="evidence" value="ECO:0007669"/>
    <property type="project" value="InterPro"/>
</dbReference>
<evidence type="ECO:0000256" key="6">
    <source>
        <dbReference type="ARBA" id="ARBA00022695"/>
    </source>
</evidence>
<dbReference type="Pfam" id="PF11799">
    <property type="entry name" value="IMS_C"/>
    <property type="match status" value="1"/>
</dbReference>
<dbReference type="GO" id="GO:0003887">
    <property type="term" value="F:DNA-directed DNA polymerase activity"/>
    <property type="evidence" value="ECO:0007669"/>
    <property type="project" value="InterPro"/>
</dbReference>
<dbReference type="PROSITE" id="PS50173">
    <property type="entry name" value="UMUC"/>
    <property type="match status" value="1"/>
</dbReference>
<feature type="domain" description="BRCT" evidence="16">
    <location>
        <begin position="47"/>
        <end position="135"/>
    </location>
</feature>
<keyword evidence="6 13" id="KW-0548">Nucleotidyltransferase</keyword>
<dbReference type="Gene3D" id="1.10.150.20">
    <property type="entry name" value="5' to 3' exonuclease, C-terminal subdomain"/>
    <property type="match status" value="1"/>
</dbReference>
<dbReference type="CTD" id="51455"/>
<evidence type="ECO:0000256" key="8">
    <source>
        <dbReference type="ARBA" id="ARBA00022763"/>
    </source>
</evidence>
<dbReference type="CDD" id="cd19318">
    <property type="entry name" value="Rev1_UBM2"/>
    <property type="match status" value="1"/>
</dbReference>
<dbReference type="SUPFAM" id="SSF52113">
    <property type="entry name" value="BRCT domain"/>
    <property type="match status" value="1"/>
</dbReference>
<dbReference type="InterPro" id="IPR047346">
    <property type="entry name" value="Rev1_UBM1/2"/>
</dbReference>
<evidence type="ECO:0000256" key="14">
    <source>
        <dbReference type="PIRSR" id="PIRSR036573-2"/>
    </source>
</evidence>
<dbReference type="RefSeq" id="XP_032811485.1">
    <property type="nucleotide sequence ID" value="XM_032955594.1"/>
</dbReference>
<dbReference type="Pfam" id="PF16727">
    <property type="entry name" value="REV1_C"/>
    <property type="match status" value="1"/>
</dbReference>
<feature type="region of interest" description="Disordered" evidence="15">
    <location>
        <begin position="962"/>
        <end position="1034"/>
    </location>
</feature>
<comment type="function">
    <text evidence="13">Deoxycytidyl transferase involved in DNA repair. Transfers a dCMP residue from dCTP to the 3'-end of a DNA primer in a template-dependent reaction. May assist in the first step in the bypass of abasic lesions by the insertion of a nucleotide opposite the lesion. Required for normal induction of mutations by physical and chemical agents.</text>
</comment>
<feature type="compositionally biased region" description="Polar residues" evidence="15">
    <location>
        <begin position="201"/>
        <end position="212"/>
    </location>
</feature>
<evidence type="ECO:0000256" key="11">
    <source>
        <dbReference type="ARBA" id="ARBA00023204"/>
    </source>
</evidence>
<dbReference type="GO" id="GO:0017125">
    <property type="term" value="F:deoxycytidyl transferase activity"/>
    <property type="evidence" value="ECO:0007669"/>
    <property type="project" value="TreeGrafter"/>
</dbReference>
<comment type="subcellular location">
    <subcellularLocation>
        <location evidence="1 13">Nucleus</location>
    </subcellularLocation>
</comment>
<protein>
    <recommendedName>
        <fullName evidence="3 13">DNA repair protein REV1</fullName>
        <ecNumber evidence="13">2.7.7.-</ecNumber>
    </recommendedName>
</protein>
<dbReference type="InterPro" id="IPR038401">
    <property type="entry name" value="Rev1_C_sf"/>
</dbReference>
<evidence type="ECO:0000256" key="13">
    <source>
        <dbReference type="PIRNR" id="PIRNR036573"/>
    </source>
</evidence>
<dbReference type="FunFam" id="3.40.50.10190:FF:000011">
    <property type="entry name" value="DNA repair protein REV1"/>
    <property type="match status" value="1"/>
</dbReference>
<feature type="region of interest" description="Disordered" evidence="15">
    <location>
        <begin position="491"/>
        <end position="520"/>
    </location>
</feature>
<gene>
    <name evidence="19" type="primary">REV1</name>
</gene>
<evidence type="ECO:0000256" key="5">
    <source>
        <dbReference type="ARBA" id="ARBA00022679"/>
    </source>
</evidence>
<feature type="compositionally biased region" description="Basic and acidic residues" evidence="15">
    <location>
        <begin position="497"/>
        <end position="509"/>
    </location>
</feature>
<feature type="region of interest" description="Disordered" evidence="15">
    <location>
        <begin position="453"/>
        <end position="478"/>
    </location>
</feature>
<dbReference type="CDD" id="cd17719">
    <property type="entry name" value="BRCT_Rev1"/>
    <property type="match status" value="1"/>
</dbReference>
<dbReference type="Pfam" id="PF00817">
    <property type="entry name" value="IMS"/>
    <property type="match status" value="2"/>
</dbReference>
<dbReference type="CDD" id="cd01701">
    <property type="entry name" value="PolY_Rev1"/>
    <property type="match status" value="1"/>
</dbReference>
<dbReference type="Gene3D" id="6.10.250.1490">
    <property type="match status" value="1"/>
</dbReference>
<dbReference type="EC" id="2.7.7.-" evidence="13"/>
<dbReference type="PIRSF" id="PIRSF036573">
    <property type="entry name" value="REV1"/>
    <property type="match status" value="1"/>
</dbReference>
<organism evidence="18 19">
    <name type="scientific">Petromyzon marinus</name>
    <name type="common">Sea lamprey</name>
    <dbReference type="NCBI Taxonomy" id="7757"/>
    <lineage>
        <taxon>Eukaryota</taxon>
        <taxon>Metazoa</taxon>
        <taxon>Chordata</taxon>
        <taxon>Craniata</taxon>
        <taxon>Vertebrata</taxon>
        <taxon>Cyclostomata</taxon>
        <taxon>Hyperoartia</taxon>
        <taxon>Petromyzontiformes</taxon>
        <taxon>Petromyzontidae</taxon>
        <taxon>Petromyzon</taxon>
    </lineage>
</organism>
<dbReference type="PANTHER" id="PTHR45990">
    <property type="entry name" value="DNA REPAIR PROTEIN REV1"/>
    <property type="match status" value="1"/>
</dbReference>
<accession>A0AAJ7T6W3</accession>
<dbReference type="Proteomes" id="UP001318040">
    <property type="component" value="Chromosome 16"/>
</dbReference>
<dbReference type="InterPro" id="IPR031991">
    <property type="entry name" value="Rev1_C"/>
</dbReference>
<feature type="binding site" evidence="14">
    <location>
        <position position="591"/>
    </location>
    <ligand>
        <name>Mg(2+)</name>
        <dbReference type="ChEBI" id="CHEBI:18420"/>
        <label>1</label>
    </ligand>
</feature>
<dbReference type="GO" id="GO:0070987">
    <property type="term" value="P:error-free translesion synthesis"/>
    <property type="evidence" value="ECO:0007669"/>
    <property type="project" value="TreeGrafter"/>
</dbReference>
<dbReference type="GO" id="GO:0005634">
    <property type="term" value="C:nucleus"/>
    <property type="evidence" value="ECO:0007669"/>
    <property type="project" value="UniProtKB-SubCell"/>
</dbReference>
<dbReference type="Gene3D" id="1.20.58.1280">
    <property type="entry name" value="DNA repair protein Rev1, C-terminal domain"/>
    <property type="match status" value="1"/>
</dbReference>
<feature type="region of interest" description="Disordered" evidence="15">
    <location>
        <begin position="848"/>
        <end position="872"/>
    </location>
</feature>
<dbReference type="FunFam" id="3.30.1490.100:FF:000001">
    <property type="entry name" value="DNA repair protein REV1"/>
    <property type="match status" value="1"/>
</dbReference>
<dbReference type="InterPro" id="IPR001126">
    <property type="entry name" value="UmuC"/>
</dbReference>
<dbReference type="PROSITE" id="PS50172">
    <property type="entry name" value="BRCT"/>
    <property type="match status" value="1"/>
</dbReference>
<sequence>MSRRGRARRGWRDQDNGFEEWGGYMASKLQKLEKQLNSDTAAAGADGQPAIFQGIAIHVNGFTDPPASELRRLVLQRGGHFHTYYSRWSTTHIVAANLPDNKVRGLQPDQKVVQPQWITDSIAAGKLLPHVPYLLHSGRSRFQRCLNFTAIRPAESGHHDGGGDSGGGVRPRDKSASTSTDDIPRRVPSPELEEPCPDPETVSQPCGTNQVQRGHEGSAAQREETGAAEREPGTGDTEGPRDVAETSLAEFATALRTDDDDGTNEMGSGDSGASVGPGAWDDVTDPSSRPRPSTSAVTSSASTGAERVPRRVRSPDASAGMGTGERGSPAETSGSPAPSTSGGDAGGGVPKAPPSPRSMRATNDSGFIAEYYSHSRLHHIATWRSELAAMVAEMHRTSDGSSFPGRERLRAQTTEKGATRAAATSAPGGSSPVIMHVDMDCFFVSVGIRDRPDLKGKPVAVTHTQGRGSQRPRPGADPHYEMQYYERKLRAAGGAKDGGEDRGRTDGRGEGGGGGRVASDTAPMSMAEIASCSYEARRAGVKNGMFFGRAKLLCPDLQTVPYDFDGYREVAQALYETLASFTNEVEALSCDEAMLDVTAVLADTGAGPEELATAIRAEVFARTRCCASVGMGSNMLLARLATRKAKPDGQFHLRPDVVEEFMRSQPVSSLPGVGRSLEQRLASLGAKTCGELQALPLSALQRELGPRTGLSLHRACRGQDGRVLQPQRERKSVSAEINYGIRFQQPEDAEAFLQQLAEELQRRLRAAGVRGRKLTLKVMVRKAGAPVETAKFGGHGICDNASRSIALEQATDSAAIVAREAISLYRQLRVNAADMRGVGLQMHNLVSTGGGRESGGALGGGRSVGGAADGRPGRSVLELLHARAAKRDDETRDAVSPGAVSSTPAAGRDSSGPCGSRPAGASQSPPRSVRLDISIEIPSPSQIDPSVLAELPRELRAQIERGVEVKGRQRQEGPREAGGERQPRASASGPRATVAEKATASCSSREIATEAIPERSSGGAAGTSEQSRRARGTDSANITALPAFSQVDPTVFAALPEELQQELRDAFAQQGRRTAGNSGPGATAGPSDKRAVQPGRGRGGGRGRRGRPGKQPHGSLARRGGRGSPGKRGRGSPGKWPVSVHLDTGLKTGSLEPEAAPRTAEEKALRVTGEPGAQGVHVEPRGDASLAGPLAGSLAGPPRASLASFTELHEVKALLRDWVHSSEAPPEQEDAVQVTNYLQQLLHQRDLESLYLVVRYIKRLTGGARDAAWHTTFEFILESVQALLKRTYGSTLKL</sequence>
<evidence type="ECO:0000256" key="15">
    <source>
        <dbReference type="SAM" id="MobiDB-lite"/>
    </source>
</evidence>
<dbReference type="InterPro" id="IPR036775">
    <property type="entry name" value="DNA_pol_Y-fam_lit_finger_sf"/>
</dbReference>
<evidence type="ECO:0000259" key="16">
    <source>
        <dbReference type="PROSITE" id="PS50172"/>
    </source>
</evidence>
<keyword evidence="11 13" id="KW-0234">DNA repair</keyword>
<dbReference type="Gene3D" id="6.10.250.1630">
    <property type="match status" value="2"/>
</dbReference>
<evidence type="ECO:0000256" key="2">
    <source>
        <dbReference type="ARBA" id="ARBA00010945"/>
    </source>
</evidence>
<feature type="region of interest" description="Disordered" evidence="15">
    <location>
        <begin position="412"/>
        <end position="431"/>
    </location>
</feature>
<keyword evidence="7 14" id="KW-0479">Metal-binding</keyword>
<dbReference type="GO" id="GO:0006281">
    <property type="term" value="P:DNA repair"/>
    <property type="evidence" value="ECO:0007669"/>
    <property type="project" value="UniProtKB-KW"/>
</dbReference>
<dbReference type="Gene3D" id="3.30.1490.100">
    <property type="entry name" value="DNA polymerase, Y-family, little finger domain"/>
    <property type="match status" value="1"/>
</dbReference>
<dbReference type="InterPro" id="IPR036420">
    <property type="entry name" value="BRCT_dom_sf"/>
</dbReference>
<proteinExistence type="inferred from homology"/>
<feature type="compositionally biased region" description="Basic and acidic residues" evidence="15">
    <location>
        <begin position="962"/>
        <end position="983"/>
    </location>
</feature>
<dbReference type="Gene3D" id="3.40.1170.60">
    <property type="match status" value="1"/>
</dbReference>
<feature type="compositionally biased region" description="Basic residues" evidence="15">
    <location>
        <begin position="1119"/>
        <end position="1130"/>
    </location>
</feature>
<evidence type="ECO:0000256" key="4">
    <source>
        <dbReference type="ARBA" id="ARBA00022634"/>
    </source>
</evidence>